<dbReference type="InParanoid" id="A0A507AN04"/>
<dbReference type="InterPro" id="IPR013694">
    <property type="entry name" value="VIT"/>
</dbReference>
<dbReference type="STRING" id="1093900.A0A507AN04"/>
<feature type="domain" description="VIT" evidence="2">
    <location>
        <begin position="12"/>
        <end position="145"/>
    </location>
</feature>
<evidence type="ECO:0000259" key="2">
    <source>
        <dbReference type="PROSITE" id="PS51468"/>
    </source>
</evidence>
<dbReference type="EMBL" id="SKBQ01000004">
    <property type="protein sequence ID" value="TPX11272.1"/>
    <property type="molecule type" value="Genomic_DNA"/>
</dbReference>
<name>A0A507AN04_9PEZI</name>
<dbReference type="Pfam" id="PF08487">
    <property type="entry name" value="VIT"/>
    <property type="match status" value="1"/>
</dbReference>
<organism evidence="3 4">
    <name type="scientific">Thyridium curvatum</name>
    <dbReference type="NCBI Taxonomy" id="1093900"/>
    <lineage>
        <taxon>Eukaryota</taxon>
        <taxon>Fungi</taxon>
        <taxon>Dikarya</taxon>
        <taxon>Ascomycota</taxon>
        <taxon>Pezizomycotina</taxon>
        <taxon>Sordariomycetes</taxon>
        <taxon>Sordariomycetidae</taxon>
        <taxon>Thyridiales</taxon>
        <taxon>Thyridiaceae</taxon>
        <taxon>Thyridium</taxon>
    </lineage>
</organism>
<dbReference type="Pfam" id="PF13768">
    <property type="entry name" value="VWA_3"/>
    <property type="match status" value="1"/>
</dbReference>
<keyword evidence="4" id="KW-1185">Reference proteome</keyword>
<dbReference type="PROSITE" id="PS50234">
    <property type="entry name" value="VWFA"/>
    <property type="match status" value="1"/>
</dbReference>
<dbReference type="PANTHER" id="PTHR45737">
    <property type="entry name" value="VON WILLEBRAND FACTOR A DOMAIN-CONTAINING PROTEIN 5A"/>
    <property type="match status" value="1"/>
</dbReference>
<accession>A0A507AN04</accession>
<dbReference type="AlphaFoldDB" id="A0A507AN04"/>
<evidence type="ECO:0000313" key="3">
    <source>
        <dbReference type="EMBL" id="TPX11272.1"/>
    </source>
</evidence>
<dbReference type="PROSITE" id="PS51468">
    <property type="entry name" value="VIT"/>
    <property type="match status" value="1"/>
</dbReference>
<comment type="caution">
    <text evidence="3">The sequence shown here is derived from an EMBL/GenBank/DDBJ whole genome shotgun (WGS) entry which is preliminary data.</text>
</comment>
<sequence length="953" mass="104103">MAKYVCGFYYVKGGDNPRLLPYKYYLPQVDLSVHATIISSTSRTSLRQKFVNPSTTEPIPELRYTFPIYDGVSVVAFKCTINKDRVIHGVVKEKHKARQDYQKAVRKGKAAALLEQLPDASDVFTTTVGNVPAGAELVVELVYLGELKHDAEVDGVRFTIPTVIAPRYGSLPGQLGDKPPNAGNGKLDIVVDAEMPVGCNIKTIQSPSHPISVNIGTLSTAADSDQPSLHKASATLALGSAELDKDFIIHVVATNTGEPVAVLETHPTIPSQRALMTTLVPKFTLPPSRPEIVFLCDRSGSMGLGHQIPNLKSALRLFLCSLPVGVKFNICSFGSHHTFLFPEGSRSYDKGSLDEALRHVKTFEANYGGTEMYAPLEDTFKRRYQDMDLEVFLLTDGEIWNQVRLFDMVNKYVAESDGAIRLMTLGIGMYASHSLIEGLARAGNGFSQSVGKNENMNSKVIRMLKASLMPHVTDYSLEIHYADPHKNVPGEGGDNNDDDDYEVVEKVMEGLSIDSEKEGKEVEAGPVTKATSLFDPNIKEDTAKDTAKSQNADNKYAQVPPIEHPKLLQTPFKIPTLFPFNRTTVYLHLSPETCQQPPRSITLKATSKHGPLRLDVPITILPEKGETIHQLGARKAIQELEEGRGWLFHATDDSGKLLKEKLEGRFSDMVERECVRLGVQYQVAGKYCSFVAVEGNKMASKKDRETHQPLAEGEAMRTAPAITSEEEGEVEDEDEEVGFGFFDVDRSNMRSDMRTAPVPPPPAAPMFTWGSPFGGPASPSVATPFGASASPGVATPCVATLFGASAPSSARFSARASAPTMRKSMNASDTRCLVGRDVADEDDDEDDLPQDHLQSIIMLQSFDGSWTCSDKLVELLGVTENDIEAALANGSGSLVKNDITITAAVVACLRKKFADKEDEWDMVVEKAMDWLREKAGPDAEVLVQSAEPLFSNE</sequence>
<dbReference type="OrthoDB" id="1729737at2759"/>
<dbReference type="SUPFAM" id="SSF53300">
    <property type="entry name" value="vWA-like"/>
    <property type="match status" value="1"/>
</dbReference>
<dbReference type="InterPro" id="IPR036465">
    <property type="entry name" value="vWFA_dom_sf"/>
</dbReference>
<dbReference type="SMART" id="SM00609">
    <property type="entry name" value="VIT"/>
    <property type="match status" value="1"/>
</dbReference>
<dbReference type="PANTHER" id="PTHR45737:SF6">
    <property type="entry name" value="VON WILLEBRAND FACTOR A DOMAIN-CONTAINING PROTEIN 5A"/>
    <property type="match status" value="1"/>
</dbReference>
<dbReference type="SMART" id="SM00327">
    <property type="entry name" value="VWA"/>
    <property type="match status" value="1"/>
</dbReference>
<evidence type="ECO:0000313" key="4">
    <source>
        <dbReference type="Proteomes" id="UP000319257"/>
    </source>
</evidence>
<feature type="domain" description="VWFA" evidence="1">
    <location>
        <begin position="291"/>
        <end position="472"/>
    </location>
</feature>
<dbReference type="Proteomes" id="UP000319257">
    <property type="component" value="Unassembled WGS sequence"/>
</dbReference>
<dbReference type="InterPro" id="IPR002035">
    <property type="entry name" value="VWF_A"/>
</dbReference>
<evidence type="ECO:0000259" key="1">
    <source>
        <dbReference type="PROSITE" id="PS50234"/>
    </source>
</evidence>
<proteinExistence type="predicted"/>
<reference evidence="3 4" key="1">
    <citation type="submission" date="2019-06" db="EMBL/GenBank/DDBJ databases">
        <title>Draft genome sequence of the filamentous fungus Phialemoniopsis curvata isolated from diesel fuel.</title>
        <authorList>
            <person name="Varaljay V.A."/>
            <person name="Lyon W.J."/>
            <person name="Crouch A.L."/>
            <person name="Drake C.E."/>
            <person name="Hollomon J.M."/>
            <person name="Nadeau L.J."/>
            <person name="Nunn H.S."/>
            <person name="Stevenson B.S."/>
            <person name="Bojanowski C.L."/>
            <person name="Crookes-Goodson W.J."/>
        </authorList>
    </citation>
    <scope>NUCLEOTIDE SEQUENCE [LARGE SCALE GENOMIC DNA]</scope>
    <source>
        <strain evidence="3 4">D216</strain>
    </source>
</reference>
<dbReference type="RefSeq" id="XP_030992983.1">
    <property type="nucleotide sequence ID" value="XM_031133616.1"/>
</dbReference>
<dbReference type="Gene3D" id="3.40.50.410">
    <property type="entry name" value="von Willebrand factor, type A domain"/>
    <property type="match status" value="1"/>
</dbReference>
<protein>
    <submittedName>
        <fullName evidence="3">Uncharacterized protein</fullName>
    </submittedName>
</protein>
<gene>
    <name evidence="3" type="ORF">E0L32_001090</name>
</gene>
<dbReference type="GeneID" id="41968537"/>